<gene>
    <name evidence="3" type="ORF">C8A01DRAFT_13647</name>
</gene>
<feature type="region of interest" description="Disordered" evidence="1">
    <location>
        <begin position="1"/>
        <end position="54"/>
    </location>
</feature>
<organism evidence="3 4">
    <name type="scientific">Parachaetomium inaequale</name>
    <dbReference type="NCBI Taxonomy" id="2588326"/>
    <lineage>
        <taxon>Eukaryota</taxon>
        <taxon>Fungi</taxon>
        <taxon>Dikarya</taxon>
        <taxon>Ascomycota</taxon>
        <taxon>Pezizomycotina</taxon>
        <taxon>Sordariomycetes</taxon>
        <taxon>Sordariomycetidae</taxon>
        <taxon>Sordariales</taxon>
        <taxon>Chaetomiaceae</taxon>
        <taxon>Parachaetomium</taxon>
    </lineage>
</organism>
<evidence type="ECO:0000313" key="3">
    <source>
        <dbReference type="EMBL" id="KAK4042772.1"/>
    </source>
</evidence>
<dbReference type="InterPro" id="IPR013665">
    <property type="entry name" value="Sfi1_dom"/>
</dbReference>
<proteinExistence type="predicted"/>
<keyword evidence="4" id="KW-1185">Reference proteome</keyword>
<comment type="caution">
    <text evidence="3">The sequence shown here is derived from an EMBL/GenBank/DDBJ whole genome shotgun (WGS) entry which is preliminary data.</text>
</comment>
<feature type="compositionally biased region" description="Low complexity" evidence="1">
    <location>
        <begin position="16"/>
        <end position="39"/>
    </location>
</feature>
<dbReference type="AlphaFoldDB" id="A0AAN6SU90"/>
<accession>A0AAN6SU90</accession>
<feature type="compositionally biased region" description="Basic residues" evidence="1">
    <location>
        <begin position="1"/>
        <end position="15"/>
    </location>
</feature>
<evidence type="ECO:0000256" key="1">
    <source>
        <dbReference type="SAM" id="MobiDB-lite"/>
    </source>
</evidence>
<feature type="compositionally biased region" description="Acidic residues" evidence="1">
    <location>
        <begin position="970"/>
        <end position="982"/>
    </location>
</feature>
<dbReference type="EMBL" id="MU854336">
    <property type="protein sequence ID" value="KAK4042772.1"/>
    <property type="molecule type" value="Genomic_DNA"/>
</dbReference>
<sequence length="1047" mass="120438">MQHHSSSSHRHHGSPGHHASSSVLPSSSPPGADSSAPPGFRYISGHHESYSDEGELHVPRHHLTFPAPHPSIAHRACCACPTSLTCVPLDIELVHEIVSLGESLYPSLPERERLPTNALFLAAEEILPRHGLDPEDTPSHIARLIFKIGGQRSGNTLSDKFRSVLGGLGIQLEFVPSSPSTRPESQASFALSYTHTSDLRLNPAPAQAFISPAEARRDDRDGGQTLTSDVRPRTPSPARSPARPGSGHGLESGFYDPTALQPLQHLEGSPSVVLDGVDQLHVNLRRLREKQDRELIGDVFGIWRANACQTKQNNDELKSIAVEYDNNDLLGEVLDIWNEEATVAEQLRLKAEAAAKHERYVAKMEKRATRVYEIVTIRDVLAEWQEQAQEEIDRTAVARRHLVRKRTFEGWHAQHVEDETKVKNFILGNALQKWSQVALHHEVRHEVAAQWHQQQLCKQGLHTMWEESKERLADEFYAVGLAKQCLDTWADKARDLQDEYQVAVALDERLVLDEAVNIWLEEVDVQQYNSYECTRQWLVLGCRRDLDHWQEQARLSALLKQYNAKQEQDTKRQVLETWSNAFHEAKRETAVADAFLLKEPVDHWEREMKLKLWIERDEYETKTKVLEHWALEEKLAWYKGHLETRTKRQTLDTLFTAARNTRCERERHEEEADYVDSYYTQTEVVDVWLEETDQMRIQRQNADLVNLYRTTRPCIDHWREKCHASQARDGFYRRRADKHRARSIVSGVLDKWPAVAETARRERMMTSLRQFRRKYKVELAQECLGKWLNATDDALDAGHDARQTNLHYKREDLNDCLDVWNRAAKRSESIQQIAADAEVEVYCGKWQAQLHEAKENMQDAIEYDAEQTRKRCWESWEFQTLQNESKRHMASTLQEKNERRVRRKIFHEWQQKAVPEAAARNPRLSTLSARRSVRQQLARSSTATAGFYTASQLATLRPRDSVPSLGPMPEFDEEPLVPDPDDPGFMSTPTRWTGSTRALAYRPTSTPSAILPSPYERELRRQYGAGGLRPRVEFADINEESAEELYR</sequence>
<feature type="domain" description="Sfi1 spindle body" evidence="2">
    <location>
        <begin position="350"/>
        <end position="913"/>
    </location>
</feature>
<reference evidence="4" key="1">
    <citation type="journal article" date="2023" name="Mol. Phylogenet. Evol.">
        <title>Genome-scale phylogeny and comparative genomics of the fungal order Sordariales.</title>
        <authorList>
            <person name="Hensen N."/>
            <person name="Bonometti L."/>
            <person name="Westerberg I."/>
            <person name="Brannstrom I.O."/>
            <person name="Guillou S."/>
            <person name="Cros-Aarteil S."/>
            <person name="Calhoun S."/>
            <person name="Haridas S."/>
            <person name="Kuo A."/>
            <person name="Mondo S."/>
            <person name="Pangilinan J."/>
            <person name="Riley R."/>
            <person name="LaButti K."/>
            <person name="Andreopoulos B."/>
            <person name="Lipzen A."/>
            <person name="Chen C."/>
            <person name="Yan M."/>
            <person name="Daum C."/>
            <person name="Ng V."/>
            <person name="Clum A."/>
            <person name="Steindorff A."/>
            <person name="Ohm R.A."/>
            <person name="Martin F."/>
            <person name="Silar P."/>
            <person name="Natvig D.O."/>
            <person name="Lalanne C."/>
            <person name="Gautier V."/>
            <person name="Ament-Velasquez S.L."/>
            <person name="Kruys A."/>
            <person name="Hutchinson M.I."/>
            <person name="Powell A.J."/>
            <person name="Barry K."/>
            <person name="Miller A.N."/>
            <person name="Grigoriev I.V."/>
            <person name="Debuchy R."/>
            <person name="Gladieux P."/>
            <person name="Hiltunen Thoren M."/>
            <person name="Johannesson H."/>
        </authorList>
    </citation>
    <scope>NUCLEOTIDE SEQUENCE [LARGE SCALE GENOMIC DNA]</scope>
    <source>
        <strain evidence="4">CBS 284.82</strain>
    </source>
</reference>
<name>A0AAN6SU90_9PEZI</name>
<feature type="compositionally biased region" description="Basic and acidic residues" evidence="1">
    <location>
        <begin position="45"/>
        <end position="54"/>
    </location>
</feature>
<evidence type="ECO:0000259" key="2">
    <source>
        <dbReference type="Pfam" id="PF08457"/>
    </source>
</evidence>
<feature type="region of interest" description="Disordered" evidence="1">
    <location>
        <begin position="210"/>
        <end position="256"/>
    </location>
</feature>
<dbReference type="Proteomes" id="UP001303115">
    <property type="component" value="Unassembled WGS sequence"/>
</dbReference>
<dbReference type="Pfam" id="PF08457">
    <property type="entry name" value="Sfi1"/>
    <property type="match status" value="1"/>
</dbReference>
<protein>
    <submittedName>
        <fullName evidence="3">Sfi1 spindle body protein-domain-containing protein</fullName>
    </submittedName>
</protein>
<evidence type="ECO:0000313" key="4">
    <source>
        <dbReference type="Proteomes" id="UP001303115"/>
    </source>
</evidence>
<feature type="region of interest" description="Disordered" evidence="1">
    <location>
        <begin position="958"/>
        <end position="992"/>
    </location>
</feature>